<accession>A0A2D4J4R1</accession>
<reference evidence="1" key="2">
    <citation type="submission" date="2017-11" db="EMBL/GenBank/DDBJ databases">
        <title>Coralsnake Venomics: Analyses of Venom Gland Transcriptomes and Proteomes of Six Brazilian Taxa.</title>
        <authorList>
            <person name="Aird S.D."/>
            <person name="Jorge da Silva N."/>
            <person name="Qiu L."/>
            <person name="Villar-Briones A."/>
            <person name="Aparecida-Saddi V."/>
            <person name="Campos-Telles M.P."/>
            <person name="Grau M."/>
            <person name="Mikheyev A.S."/>
        </authorList>
    </citation>
    <scope>NUCLEOTIDE SEQUENCE</scope>
    <source>
        <tissue evidence="1">Venom_gland</tissue>
    </source>
</reference>
<dbReference type="AlphaFoldDB" id="A0A2D4J4R1"/>
<name>A0A2D4J4R1_MICLE</name>
<sequence>MPTLPSIPSFTVGALIFVRPSKGCCAVLEKQIGGCMPALESSLIILEVSSVPWEIQLHAHLEGRGLITMVVCRMEVTPAWRKGTVKYPIQSPRYKGHVVSGVKEMGRYVAY</sequence>
<proteinExistence type="predicted"/>
<organism evidence="1">
    <name type="scientific">Micrurus lemniscatus lemniscatus</name>
    <dbReference type="NCBI Taxonomy" id="129467"/>
    <lineage>
        <taxon>Eukaryota</taxon>
        <taxon>Metazoa</taxon>
        <taxon>Chordata</taxon>
        <taxon>Craniata</taxon>
        <taxon>Vertebrata</taxon>
        <taxon>Euteleostomi</taxon>
        <taxon>Lepidosauria</taxon>
        <taxon>Squamata</taxon>
        <taxon>Bifurcata</taxon>
        <taxon>Unidentata</taxon>
        <taxon>Episquamata</taxon>
        <taxon>Toxicofera</taxon>
        <taxon>Serpentes</taxon>
        <taxon>Colubroidea</taxon>
        <taxon>Elapidae</taxon>
        <taxon>Elapinae</taxon>
        <taxon>Micrurus</taxon>
    </lineage>
</organism>
<protein>
    <submittedName>
        <fullName evidence="1">Uncharacterized protein</fullName>
    </submittedName>
</protein>
<reference evidence="1" key="1">
    <citation type="submission" date="2017-07" db="EMBL/GenBank/DDBJ databases">
        <authorList>
            <person name="Mikheyev A."/>
            <person name="Grau M."/>
        </authorList>
    </citation>
    <scope>NUCLEOTIDE SEQUENCE</scope>
    <source>
        <tissue evidence="1">Venom_gland</tissue>
    </source>
</reference>
<dbReference type="EMBL" id="IACK01146143">
    <property type="protein sequence ID" value="LAA91456.1"/>
    <property type="molecule type" value="Transcribed_RNA"/>
</dbReference>
<evidence type="ECO:0000313" key="1">
    <source>
        <dbReference type="EMBL" id="LAA91456.1"/>
    </source>
</evidence>